<evidence type="ECO:0000256" key="1">
    <source>
        <dbReference type="SAM" id="MobiDB-lite"/>
    </source>
</evidence>
<name>A0A9P7BYJ8_9FUNG</name>
<sequence>MRAGDGGEHGVAGAGADRHADARHVQETAALDQAALQQGRGHQAGGRAAAQIAERVAVGAVLHEIQPGVGVVVRLHARRVHAVGLP</sequence>
<gene>
    <name evidence="2" type="ORF">G6F50_018624</name>
</gene>
<feature type="compositionally biased region" description="Basic and acidic residues" evidence="1">
    <location>
        <begin position="16"/>
        <end position="25"/>
    </location>
</feature>
<evidence type="ECO:0000313" key="2">
    <source>
        <dbReference type="EMBL" id="KAG1523318.1"/>
    </source>
</evidence>
<feature type="region of interest" description="Disordered" evidence="1">
    <location>
        <begin position="1"/>
        <end position="25"/>
    </location>
</feature>
<dbReference type="AlphaFoldDB" id="A0A9P7BYJ8"/>
<dbReference type="EMBL" id="JAANIU010021176">
    <property type="protein sequence ID" value="KAG1523318.1"/>
    <property type="molecule type" value="Genomic_DNA"/>
</dbReference>
<reference evidence="2 3" key="1">
    <citation type="journal article" date="2020" name="Microb. Genom.">
        <title>Genetic diversity of clinical and environmental Mucorales isolates obtained from an investigation of mucormycosis cases among solid organ transplant recipients.</title>
        <authorList>
            <person name="Nguyen M.H."/>
            <person name="Kaul D."/>
            <person name="Muto C."/>
            <person name="Cheng S.J."/>
            <person name="Richter R.A."/>
            <person name="Bruno V.M."/>
            <person name="Liu G."/>
            <person name="Beyhan S."/>
            <person name="Sundermann A.J."/>
            <person name="Mounaud S."/>
            <person name="Pasculle A.W."/>
            <person name="Nierman W.C."/>
            <person name="Driscoll E."/>
            <person name="Cumbie R."/>
            <person name="Clancy C.J."/>
            <person name="Dupont C.L."/>
        </authorList>
    </citation>
    <scope>NUCLEOTIDE SEQUENCE [LARGE SCALE GENOMIC DNA]</scope>
    <source>
        <strain evidence="2 3">GL24</strain>
    </source>
</reference>
<keyword evidence="3" id="KW-1185">Reference proteome</keyword>
<evidence type="ECO:0000313" key="3">
    <source>
        <dbReference type="Proteomes" id="UP000740926"/>
    </source>
</evidence>
<proteinExistence type="predicted"/>
<protein>
    <submittedName>
        <fullName evidence="2">Uncharacterized protein</fullName>
    </submittedName>
</protein>
<dbReference type="Proteomes" id="UP000740926">
    <property type="component" value="Unassembled WGS sequence"/>
</dbReference>
<organism evidence="2 3">
    <name type="scientific">Rhizopus delemar</name>
    <dbReference type="NCBI Taxonomy" id="936053"/>
    <lineage>
        <taxon>Eukaryota</taxon>
        <taxon>Fungi</taxon>
        <taxon>Fungi incertae sedis</taxon>
        <taxon>Mucoromycota</taxon>
        <taxon>Mucoromycotina</taxon>
        <taxon>Mucoromycetes</taxon>
        <taxon>Mucorales</taxon>
        <taxon>Mucorineae</taxon>
        <taxon>Rhizopodaceae</taxon>
        <taxon>Rhizopus</taxon>
    </lineage>
</organism>
<accession>A0A9P7BYJ8</accession>
<comment type="caution">
    <text evidence="2">The sequence shown here is derived from an EMBL/GenBank/DDBJ whole genome shotgun (WGS) entry which is preliminary data.</text>
</comment>